<name>G0PBJ0_CAEBE</name>
<feature type="transmembrane region" description="Helical" evidence="1">
    <location>
        <begin position="7"/>
        <end position="29"/>
    </location>
</feature>
<evidence type="ECO:0000313" key="3">
    <source>
        <dbReference type="Proteomes" id="UP000008068"/>
    </source>
</evidence>
<accession>G0PBJ0</accession>
<evidence type="ECO:0000256" key="1">
    <source>
        <dbReference type="SAM" id="Phobius"/>
    </source>
</evidence>
<keyword evidence="3" id="KW-1185">Reference proteome</keyword>
<reference evidence="3" key="1">
    <citation type="submission" date="2011-07" db="EMBL/GenBank/DDBJ databases">
        <authorList>
            <consortium name="Caenorhabditis brenneri Sequencing and Analysis Consortium"/>
            <person name="Wilson R.K."/>
        </authorList>
    </citation>
    <scope>NUCLEOTIDE SEQUENCE [LARGE SCALE GENOMIC DNA]</scope>
    <source>
        <strain evidence="3">PB2801</strain>
    </source>
</reference>
<dbReference type="HOGENOM" id="CLU_3299863_0_0_1"/>
<sequence length="40" mass="4951">MFSYIHLNFYSIWTILRTKAFFFHFFLLIKTEYGGFYCSP</sequence>
<dbReference type="InParanoid" id="G0PBJ0"/>
<evidence type="ECO:0000313" key="2">
    <source>
        <dbReference type="EMBL" id="EGT50502.1"/>
    </source>
</evidence>
<gene>
    <name evidence="2" type="ORF">CAEBREN_09658</name>
</gene>
<dbReference type="AlphaFoldDB" id="G0PBJ0"/>
<dbReference type="Proteomes" id="UP000008068">
    <property type="component" value="Unassembled WGS sequence"/>
</dbReference>
<keyword evidence="1" id="KW-0812">Transmembrane</keyword>
<keyword evidence="1" id="KW-1133">Transmembrane helix</keyword>
<keyword evidence="1" id="KW-0472">Membrane</keyword>
<organism evidence="3">
    <name type="scientific">Caenorhabditis brenneri</name>
    <name type="common">Nematode worm</name>
    <dbReference type="NCBI Taxonomy" id="135651"/>
    <lineage>
        <taxon>Eukaryota</taxon>
        <taxon>Metazoa</taxon>
        <taxon>Ecdysozoa</taxon>
        <taxon>Nematoda</taxon>
        <taxon>Chromadorea</taxon>
        <taxon>Rhabditida</taxon>
        <taxon>Rhabditina</taxon>
        <taxon>Rhabditomorpha</taxon>
        <taxon>Rhabditoidea</taxon>
        <taxon>Rhabditidae</taxon>
        <taxon>Peloderinae</taxon>
        <taxon>Caenorhabditis</taxon>
    </lineage>
</organism>
<dbReference type="EMBL" id="GL380213">
    <property type="protein sequence ID" value="EGT50502.1"/>
    <property type="molecule type" value="Genomic_DNA"/>
</dbReference>
<proteinExistence type="predicted"/>
<protein>
    <submittedName>
        <fullName evidence="2">Uncharacterized protein</fullName>
    </submittedName>
</protein>